<dbReference type="RefSeq" id="WP_119216455.1">
    <property type="nucleotide sequence ID" value="NZ_JAQDNL010000025.1"/>
</dbReference>
<dbReference type="EMBL" id="QSII01000003">
    <property type="protein sequence ID" value="RHC88959.1"/>
    <property type="molecule type" value="Genomic_DNA"/>
</dbReference>
<organism evidence="2 3">
    <name type="scientific">Parabacteroides merdae</name>
    <dbReference type="NCBI Taxonomy" id="46503"/>
    <lineage>
        <taxon>Bacteria</taxon>
        <taxon>Pseudomonadati</taxon>
        <taxon>Bacteroidota</taxon>
        <taxon>Bacteroidia</taxon>
        <taxon>Bacteroidales</taxon>
        <taxon>Tannerellaceae</taxon>
        <taxon>Parabacteroides</taxon>
    </lineage>
</organism>
<reference evidence="2 3" key="1">
    <citation type="submission" date="2018-08" db="EMBL/GenBank/DDBJ databases">
        <title>A genome reference for cultivated species of the human gut microbiota.</title>
        <authorList>
            <person name="Zou Y."/>
            <person name="Xue W."/>
            <person name="Luo G."/>
        </authorList>
    </citation>
    <scope>NUCLEOTIDE SEQUENCE [LARGE SCALE GENOMIC DNA]</scope>
    <source>
        <strain evidence="2 3">AM34-17</strain>
    </source>
</reference>
<evidence type="ECO:0000313" key="4">
    <source>
        <dbReference type="Proteomes" id="UP000437446"/>
    </source>
</evidence>
<reference evidence="1 4" key="2">
    <citation type="journal article" date="2019" name="Nat. Med.">
        <title>A library of human gut bacterial isolates paired with longitudinal multiomics data enables mechanistic microbiome research.</title>
        <authorList>
            <person name="Poyet M."/>
            <person name="Groussin M."/>
            <person name="Gibbons S.M."/>
            <person name="Avila-Pacheco J."/>
            <person name="Jiang X."/>
            <person name="Kearney S.M."/>
            <person name="Perrotta A.R."/>
            <person name="Berdy B."/>
            <person name="Zhao S."/>
            <person name="Lieberman T.D."/>
            <person name="Swanson P.K."/>
            <person name="Smith M."/>
            <person name="Roesemann S."/>
            <person name="Alexander J.E."/>
            <person name="Rich S.A."/>
            <person name="Livny J."/>
            <person name="Vlamakis H."/>
            <person name="Clish C."/>
            <person name="Bullock K."/>
            <person name="Deik A."/>
            <person name="Scott J."/>
            <person name="Pierce K.A."/>
            <person name="Xavier R.J."/>
            <person name="Alm E.J."/>
        </authorList>
    </citation>
    <scope>NUCLEOTIDE SEQUENCE [LARGE SCALE GENOMIC DNA]</scope>
    <source>
        <strain evidence="1 4">BIOML-A25</strain>
    </source>
</reference>
<dbReference type="EMBL" id="WNCR01000001">
    <property type="protein sequence ID" value="MTU28172.1"/>
    <property type="molecule type" value="Genomic_DNA"/>
</dbReference>
<protein>
    <submittedName>
        <fullName evidence="2">Uncharacterized protein</fullName>
    </submittedName>
</protein>
<comment type="caution">
    <text evidence="2">The sequence shown here is derived from an EMBL/GenBank/DDBJ whole genome shotgun (WGS) entry which is preliminary data.</text>
</comment>
<sequence length="205" mass="23851">MIEQLLDYINSLGWLQTSTICQLHNPCKANISCSHRSQTVIIDFDHIKDLHCKGQEPLASVDAIYKNEELLFIEIKGWKKYLEYHLHDISQKDIKEQITKYKLEKKLQDSLSILDILVSKANISDPHLFKSLPKQYIIVTDISTENDPLEKFAENLTFLATFSSGLNLWDATKEQIERFPSSRFSEYNISGPFLVYCKDFDRFIL</sequence>
<evidence type="ECO:0000313" key="1">
    <source>
        <dbReference type="EMBL" id="MTU28172.1"/>
    </source>
</evidence>
<accession>A0A3R6ECG5</accession>
<dbReference type="AlphaFoldDB" id="A0A3R6ECG5"/>
<gene>
    <name evidence="2" type="ORF">DW828_03240</name>
    <name evidence="1" type="ORF">GMD66_02845</name>
</gene>
<dbReference type="Proteomes" id="UP000437446">
    <property type="component" value="Unassembled WGS sequence"/>
</dbReference>
<dbReference type="Proteomes" id="UP000286260">
    <property type="component" value="Unassembled WGS sequence"/>
</dbReference>
<name>A0A3R6ECG5_9BACT</name>
<evidence type="ECO:0000313" key="3">
    <source>
        <dbReference type="Proteomes" id="UP000286260"/>
    </source>
</evidence>
<proteinExistence type="predicted"/>
<evidence type="ECO:0000313" key="2">
    <source>
        <dbReference type="EMBL" id="RHC88959.1"/>
    </source>
</evidence>